<evidence type="ECO:0000256" key="1">
    <source>
        <dbReference type="ARBA" id="ARBA00022723"/>
    </source>
</evidence>
<proteinExistence type="predicted"/>
<dbReference type="GO" id="GO:0004177">
    <property type="term" value="F:aminopeptidase activity"/>
    <property type="evidence" value="ECO:0007669"/>
    <property type="project" value="UniProtKB-KW"/>
</dbReference>
<keyword evidence="3" id="KW-1185">Reference proteome</keyword>
<name>A0ABN2LIP2_9MICO</name>
<evidence type="ECO:0000313" key="2">
    <source>
        <dbReference type="EMBL" id="GAA1789924.1"/>
    </source>
</evidence>
<sequence length="342" mass="36474">MGRVSAPWIGPAELEAGARELATGCLAISEADRVLVLTDAATAPLAEYLERASAALAPTRLLVLPSLDDAYDEAFARIEAGIVEDRPSVVLFAARDADDRLAWDGRYWELLDGIGARSAQLPALDAPSLGIGLATDYAEVARFTEAVTSCVAGVRRVRVANALGTDIVFDCDPARPWTPFTGIYRRPGEGGRLPQGETFCSPVNANGTIAASVIGYPFNAATGLLAEPARFEISGGRLVGLSHPDPVLAERLTAWFERDEHAARIGELAFGTNRACTALTGNLLFDENVPGCHIAIGHPFGDYTGAEWESGVHVDLVVDRPTIHVDDRLLIERGAYADPELD</sequence>
<organism evidence="2 3">
    <name type="scientific">Leucobacter iarius</name>
    <dbReference type="NCBI Taxonomy" id="333963"/>
    <lineage>
        <taxon>Bacteria</taxon>
        <taxon>Bacillati</taxon>
        <taxon>Actinomycetota</taxon>
        <taxon>Actinomycetes</taxon>
        <taxon>Micrococcales</taxon>
        <taxon>Microbacteriaceae</taxon>
        <taxon>Leucobacter</taxon>
    </lineage>
</organism>
<keyword evidence="1" id="KW-0479">Metal-binding</keyword>
<comment type="caution">
    <text evidence="2">The sequence shown here is derived from an EMBL/GenBank/DDBJ whole genome shotgun (WGS) entry which is preliminary data.</text>
</comment>
<evidence type="ECO:0000313" key="3">
    <source>
        <dbReference type="Proteomes" id="UP001500851"/>
    </source>
</evidence>
<keyword evidence="2" id="KW-0378">Hydrolase</keyword>
<reference evidence="2 3" key="1">
    <citation type="journal article" date="2019" name="Int. J. Syst. Evol. Microbiol.">
        <title>The Global Catalogue of Microorganisms (GCM) 10K type strain sequencing project: providing services to taxonomists for standard genome sequencing and annotation.</title>
        <authorList>
            <consortium name="The Broad Institute Genomics Platform"/>
            <consortium name="The Broad Institute Genome Sequencing Center for Infectious Disease"/>
            <person name="Wu L."/>
            <person name="Ma J."/>
        </authorList>
    </citation>
    <scope>NUCLEOTIDE SEQUENCE [LARGE SCALE GENOMIC DNA]</scope>
    <source>
        <strain evidence="2 3">JCM 14736</strain>
    </source>
</reference>
<dbReference type="EMBL" id="BAAAOB010000002">
    <property type="protein sequence ID" value="GAA1789924.1"/>
    <property type="molecule type" value="Genomic_DNA"/>
</dbReference>
<dbReference type="PANTHER" id="PTHR34448">
    <property type="entry name" value="AMINOPEPTIDASE"/>
    <property type="match status" value="1"/>
</dbReference>
<keyword evidence="2" id="KW-0645">Protease</keyword>
<dbReference type="SUPFAM" id="SSF144052">
    <property type="entry name" value="Thermophilic metalloprotease-like"/>
    <property type="match status" value="1"/>
</dbReference>
<dbReference type="InterPro" id="IPR052170">
    <property type="entry name" value="M29_Exopeptidase"/>
</dbReference>
<dbReference type="InterPro" id="IPR000787">
    <property type="entry name" value="Peptidase_M29"/>
</dbReference>
<accession>A0ABN2LIP2</accession>
<dbReference type="PANTHER" id="PTHR34448:SF1">
    <property type="entry name" value="BLL6088 PROTEIN"/>
    <property type="match status" value="1"/>
</dbReference>
<keyword evidence="2" id="KW-0031">Aminopeptidase</keyword>
<gene>
    <name evidence="2" type="ORF">GCM10009768_18610</name>
</gene>
<dbReference type="Pfam" id="PF02073">
    <property type="entry name" value="Peptidase_M29"/>
    <property type="match status" value="1"/>
</dbReference>
<protein>
    <submittedName>
        <fullName evidence="2">Aminopeptidase</fullName>
    </submittedName>
</protein>
<dbReference type="Proteomes" id="UP001500851">
    <property type="component" value="Unassembled WGS sequence"/>
</dbReference>